<dbReference type="Proteomes" id="UP000237351">
    <property type="component" value="Chromosome"/>
</dbReference>
<organism evidence="1 2">
    <name type="scientific">Candidatus Nucleicultrix amoebiphila FS5</name>
    <dbReference type="NCBI Taxonomy" id="1414854"/>
    <lineage>
        <taxon>Bacteria</taxon>
        <taxon>Pseudomonadati</taxon>
        <taxon>Pseudomonadota</taxon>
        <taxon>Alphaproteobacteria</taxon>
        <taxon>Holosporales</taxon>
        <taxon>Candidatus Nucleicultricaceae</taxon>
        <taxon>Candidatus Nucleicultrix</taxon>
    </lineage>
</organism>
<dbReference type="GO" id="GO:0003677">
    <property type="term" value="F:DNA binding"/>
    <property type="evidence" value="ECO:0007669"/>
    <property type="project" value="InterPro"/>
</dbReference>
<dbReference type="PANTHER" id="PTHR40275:SF1">
    <property type="entry name" value="SSL7038 PROTEIN"/>
    <property type="match status" value="1"/>
</dbReference>
<evidence type="ECO:0000313" key="2">
    <source>
        <dbReference type="Proteomes" id="UP000237351"/>
    </source>
</evidence>
<sequence>MRNLRKFKDTLLEDLKNPEYARVYLSVALEEYEKDKNTAAFLTAVRDIAKANGGLTKLAERTHLNRQNLYKALSEEGNPSFGTIETVLQGLGYRLSVEPIKDDGVHYKRA</sequence>
<dbReference type="NCBIfam" id="TIGR02684">
    <property type="entry name" value="dnstrm_HI1420"/>
    <property type="match status" value="1"/>
</dbReference>
<accession>A0A1W6N4P9</accession>
<dbReference type="AlphaFoldDB" id="A0A1W6N4P9"/>
<dbReference type="STRING" id="1414854.GQ61_05505"/>
<gene>
    <name evidence="1" type="ORF">GQ61_05505</name>
</gene>
<dbReference type="InterPro" id="IPR010982">
    <property type="entry name" value="Lambda_DNA-bd_dom_sf"/>
</dbReference>
<dbReference type="RefSeq" id="WP_085784331.1">
    <property type="nucleotide sequence ID" value="NZ_CP008743.1"/>
</dbReference>
<keyword evidence="2" id="KW-1185">Reference proteome</keyword>
<dbReference type="OrthoDB" id="9798416at2"/>
<name>A0A1W6N4P9_9PROT</name>
<dbReference type="EMBL" id="CP008743">
    <property type="protein sequence ID" value="ARN84835.1"/>
    <property type="molecule type" value="Genomic_DNA"/>
</dbReference>
<dbReference type="InterPro" id="IPR014057">
    <property type="entry name" value="HI1420"/>
</dbReference>
<dbReference type="PANTHER" id="PTHR40275">
    <property type="entry name" value="SSL7038 PROTEIN"/>
    <property type="match status" value="1"/>
</dbReference>
<evidence type="ECO:0000313" key="1">
    <source>
        <dbReference type="EMBL" id="ARN84835.1"/>
    </source>
</evidence>
<protein>
    <submittedName>
        <fullName evidence="1">Transcriptional regulator</fullName>
    </submittedName>
</protein>
<reference evidence="1 2" key="1">
    <citation type="submission" date="2014-06" db="EMBL/GenBank/DDBJ databases">
        <title>The genome of the endonuclear symbiont Nucleicultrix amoebiphila.</title>
        <authorList>
            <person name="Schulz F."/>
            <person name="Horn M."/>
        </authorList>
    </citation>
    <scope>NUCLEOTIDE SEQUENCE [LARGE SCALE GENOMIC DNA]</scope>
    <source>
        <strain evidence="1 2">FS5</strain>
    </source>
</reference>
<dbReference type="KEGG" id="naf:GQ61_05505"/>
<dbReference type="SUPFAM" id="SSF47413">
    <property type="entry name" value="lambda repressor-like DNA-binding domains"/>
    <property type="match status" value="1"/>
</dbReference>
<dbReference type="Pfam" id="PF21716">
    <property type="entry name" value="dnstrm_HI1420"/>
    <property type="match status" value="1"/>
</dbReference>
<proteinExistence type="predicted"/>